<evidence type="ECO:0000256" key="3">
    <source>
        <dbReference type="ARBA" id="ARBA00006427"/>
    </source>
</evidence>
<name>G7DT38_MIXOS</name>
<evidence type="ECO:0000256" key="4">
    <source>
        <dbReference type="ARBA" id="ARBA00023242"/>
    </source>
</evidence>
<proteinExistence type="inferred from homology"/>
<dbReference type="InterPro" id="IPR016024">
    <property type="entry name" value="ARM-type_fold"/>
</dbReference>
<reference evidence="7 8" key="1">
    <citation type="journal article" date="2011" name="J. Gen. Appl. Microbiol.">
        <title>Draft genome sequencing of the enigmatic basidiomycete Mixia osmundae.</title>
        <authorList>
            <person name="Nishida H."/>
            <person name="Nagatsuka Y."/>
            <person name="Sugiyama J."/>
        </authorList>
    </citation>
    <scope>NUCLEOTIDE SEQUENCE [LARGE SCALE GENOMIC DNA]</scope>
    <source>
        <strain evidence="8">CBS 9802 / IAM 14324 / JCM 22182 / KY 12970</strain>
    </source>
</reference>
<evidence type="ECO:0000256" key="2">
    <source>
        <dbReference type="ARBA" id="ARBA00004123"/>
    </source>
</evidence>
<comment type="similarity">
    <text evidence="3 5">Belongs to the IPI1/TEX10 family.</text>
</comment>
<dbReference type="GO" id="GO:0006364">
    <property type="term" value="P:rRNA processing"/>
    <property type="evidence" value="ECO:0007669"/>
    <property type="project" value="UniProtKB-UniRule"/>
</dbReference>
<dbReference type="GO" id="GO:0120330">
    <property type="term" value="C:rixosome complex"/>
    <property type="evidence" value="ECO:0007669"/>
    <property type="project" value="UniProtKB-UniRule"/>
</dbReference>
<dbReference type="STRING" id="764103.G7DT38"/>
<dbReference type="EMBL" id="BABT02000025">
    <property type="protein sequence ID" value="GAA93917.1"/>
    <property type="molecule type" value="Genomic_DNA"/>
</dbReference>
<dbReference type="Proteomes" id="UP000009131">
    <property type="component" value="Unassembled WGS sequence"/>
</dbReference>
<dbReference type="InParanoid" id="G7DT38"/>
<dbReference type="SUPFAM" id="SSF48371">
    <property type="entry name" value="ARM repeat"/>
    <property type="match status" value="1"/>
</dbReference>
<evidence type="ECO:0000256" key="1">
    <source>
        <dbReference type="ARBA" id="ARBA00002355"/>
    </source>
</evidence>
<feature type="domain" description="Pre-rRNA-processing protein Ipi1 N-terminal" evidence="6">
    <location>
        <begin position="142"/>
        <end position="257"/>
    </location>
</feature>
<evidence type="ECO:0000256" key="5">
    <source>
        <dbReference type="RuleBase" id="RU368021"/>
    </source>
</evidence>
<keyword evidence="4 5" id="KW-0539">Nucleus</keyword>
<comment type="subunit">
    <text evidence="5">Component of the RIX1 complex.</text>
</comment>
<dbReference type="PANTHER" id="PTHR16056">
    <property type="entry name" value="REGULATOR OF MICROTUBULE DYNAMICS PROTEIN"/>
    <property type="match status" value="1"/>
</dbReference>
<keyword evidence="5" id="KW-0690">Ribosome biogenesis</keyword>
<dbReference type="RefSeq" id="XP_014571331.1">
    <property type="nucleotide sequence ID" value="XM_014715845.1"/>
</dbReference>
<evidence type="ECO:0000313" key="8">
    <source>
        <dbReference type="Proteomes" id="UP000009131"/>
    </source>
</evidence>
<evidence type="ECO:0000259" key="6">
    <source>
        <dbReference type="Pfam" id="PF12333"/>
    </source>
</evidence>
<comment type="caution">
    <text evidence="7">The sequence shown here is derived from an EMBL/GenBank/DDBJ whole genome shotgun (WGS) entry which is preliminary data.</text>
</comment>
<accession>G7DT38</accession>
<reference evidence="7 8" key="2">
    <citation type="journal article" date="2012" name="Open Biol.">
        <title>Characteristics of nucleosomes and linker DNA regions on the genome of the basidiomycete Mixia osmundae revealed by mono- and dinucleosome mapping.</title>
        <authorList>
            <person name="Nishida H."/>
            <person name="Kondo S."/>
            <person name="Matsumoto T."/>
            <person name="Suzuki Y."/>
            <person name="Yoshikawa H."/>
            <person name="Taylor T.D."/>
            <person name="Sugiyama J."/>
        </authorList>
    </citation>
    <scope>NUCLEOTIDE SEQUENCE [LARGE SCALE GENOMIC DNA]</scope>
    <source>
        <strain evidence="8">CBS 9802 / IAM 14324 / JCM 22182 / KY 12970</strain>
    </source>
</reference>
<dbReference type="OrthoDB" id="361362at2759"/>
<dbReference type="InterPro" id="IPR024679">
    <property type="entry name" value="Ipi1_N"/>
</dbReference>
<gene>
    <name evidence="7" type="primary">Mo00563</name>
    <name evidence="7" type="ORF">E5Q_00563</name>
</gene>
<keyword evidence="8" id="KW-1185">Reference proteome</keyword>
<dbReference type="InterPro" id="IPR011989">
    <property type="entry name" value="ARM-like"/>
</dbReference>
<dbReference type="Gene3D" id="1.25.10.10">
    <property type="entry name" value="Leucine-rich Repeat Variant"/>
    <property type="match status" value="1"/>
</dbReference>
<dbReference type="PANTHER" id="PTHR16056:SF2">
    <property type="entry name" value="TESTIS-EXPRESSED PROTEIN 10"/>
    <property type="match status" value="1"/>
</dbReference>
<dbReference type="OMA" id="NLIYCEL"/>
<organism evidence="7 8">
    <name type="scientific">Mixia osmundae (strain CBS 9802 / IAM 14324 / JCM 22182 / KY 12970)</name>
    <dbReference type="NCBI Taxonomy" id="764103"/>
    <lineage>
        <taxon>Eukaryota</taxon>
        <taxon>Fungi</taxon>
        <taxon>Dikarya</taxon>
        <taxon>Basidiomycota</taxon>
        <taxon>Pucciniomycotina</taxon>
        <taxon>Mixiomycetes</taxon>
        <taxon>Mixiales</taxon>
        <taxon>Mixiaceae</taxon>
        <taxon>Mixia</taxon>
    </lineage>
</organism>
<dbReference type="AlphaFoldDB" id="G7DT38"/>
<sequence>MAKATKKKKEKKADFTKAKLKLGKGPLKSANATSTAFTARAINVSHQSLGSSAKEGEATTNKRRQTLADLLASLTHHNASTRKDALLGLQELFTLHPHLAQSSLGPVISATIRLGDDTDFQVRRALQSFYRFHLARIDRTYLSPYHSMLNLHLSSVLSNIFPEIRLDGIRLVDIMLEHTPDMITAGWAKDGRVAVASDAQNDGLAAAQGQRYVDAYLSLLQISASSSMTMGVSGSGMALSLSPASKLVVFKGLATFLDCALHPRTSRDEAAVKRIPSWYLARAFSSPRAFAAFERSLARAKVVPRSYDLLASQATAAAQDLFGIDAEILALTEAGIARQQSEPAQLIASLQPTLVSAYLDYAPTAFMQAPGPVAPLMAAEMIHALAKIARDLYRSALVRLTDPATFDAERDSKDVARLRSGLIEMLQRMSGHLPIPDEASRSAHDGSKIRQFCQDTNLAYCELVSLASLALPSEVATHKTSKAMNSLAVMQQSVRDYLLTALQEADILGGDTPKLTSDSLLAILPIIWTILDAPTTPEVDRQLIFRALLDRFARAKATTEESSYLFQFISMLCRTSLWPSYRGRFDVQSEELQPDLHKWLCTLPRFIFQLGPSRKNATECVAAFLRDIAATQDCRPFGRAAMAEMSASLHPLFNGQHPKRGAVPGVFVQATPQTQQHAFGAVNFILTDGLLNAEQSSILQSAVMTARDLVDEL</sequence>
<comment type="function">
    <text evidence="1 5">Component of the RIX1 complex required for processing of ITS2 sequences from 35S pre-rRNA.</text>
</comment>
<dbReference type="HOGENOM" id="CLU_013988_0_0_1"/>
<dbReference type="eggNOG" id="KOG2149">
    <property type="taxonomic scope" value="Eukaryota"/>
</dbReference>
<protein>
    <recommendedName>
        <fullName evidence="5">Pre-rRNA-processing protein</fullName>
    </recommendedName>
</protein>
<keyword evidence="5" id="KW-0698">rRNA processing</keyword>
<dbReference type="Pfam" id="PF12333">
    <property type="entry name" value="Ipi1_N"/>
    <property type="match status" value="1"/>
</dbReference>
<dbReference type="GO" id="GO:0005634">
    <property type="term" value="C:nucleus"/>
    <property type="evidence" value="ECO:0007669"/>
    <property type="project" value="UniProtKB-SubCell"/>
</dbReference>
<comment type="subcellular location">
    <subcellularLocation>
        <location evidence="2 5">Nucleus</location>
    </subcellularLocation>
</comment>
<evidence type="ECO:0000313" key="7">
    <source>
        <dbReference type="EMBL" id="GAA93917.1"/>
    </source>
</evidence>